<keyword evidence="1" id="KW-0812">Transmembrane</keyword>
<keyword evidence="1" id="KW-0472">Membrane</keyword>
<comment type="caution">
    <text evidence="2">The sequence shown here is derived from an EMBL/GenBank/DDBJ whole genome shotgun (WGS) entry which is preliminary data.</text>
</comment>
<accession>A0A0F9GYU5</accession>
<organism evidence="2">
    <name type="scientific">marine sediment metagenome</name>
    <dbReference type="NCBI Taxonomy" id="412755"/>
    <lineage>
        <taxon>unclassified sequences</taxon>
        <taxon>metagenomes</taxon>
        <taxon>ecological metagenomes</taxon>
    </lineage>
</organism>
<sequence>MSYLIDAVMVTREVFLLGYVVITSPMGLIAGALLLGSSEY</sequence>
<evidence type="ECO:0000256" key="1">
    <source>
        <dbReference type="SAM" id="Phobius"/>
    </source>
</evidence>
<dbReference type="AlphaFoldDB" id="A0A0F9GYU5"/>
<feature type="transmembrane region" description="Helical" evidence="1">
    <location>
        <begin position="14"/>
        <end position="35"/>
    </location>
</feature>
<name>A0A0F9GYU5_9ZZZZ</name>
<keyword evidence="1" id="KW-1133">Transmembrane helix</keyword>
<gene>
    <name evidence="2" type="ORF">LCGC14_1769120</name>
</gene>
<dbReference type="EMBL" id="LAZR01016563">
    <property type="protein sequence ID" value="KKM03965.1"/>
    <property type="molecule type" value="Genomic_DNA"/>
</dbReference>
<proteinExistence type="predicted"/>
<evidence type="ECO:0000313" key="2">
    <source>
        <dbReference type="EMBL" id="KKM03965.1"/>
    </source>
</evidence>
<reference evidence="2" key="1">
    <citation type="journal article" date="2015" name="Nature">
        <title>Complex archaea that bridge the gap between prokaryotes and eukaryotes.</title>
        <authorList>
            <person name="Spang A."/>
            <person name="Saw J.H."/>
            <person name="Jorgensen S.L."/>
            <person name="Zaremba-Niedzwiedzka K."/>
            <person name="Martijn J."/>
            <person name="Lind A.E."/>
            <person name="van Eijk R."/>
            <person name="Schleper C."/>
            <person name="Guy L."/>
            <person name="Ettema T.J."/>
        </authorList>
    </citation>
    <scope>NUCLEOTIDE SEQUENCE</scope>
</reference>
<protein>
    <submittedName>
        <fullName evidence="2">Uncharacterized protein</fullName>
    </submittedName>
</protein>